<dbReference type="AlphaFoldDB" id="A0AA35G857"/>
<dbReference type="Pfam" id="PF00269">
    <property type="entry name" value="SASP"/>
    <property type="match status" value="1"/>
</dbReference>
<proteinExistence type="predicted"/>
<dbReference type="EMBL" id="AP025628">
    <property type="protein sequence ID" value="BDG58939.1"/>
    <property type="molecule type" value="Genomic_DNA"/>
</dbReference>
<dbReference type="InterPro" id="IPR001448">
    <property type="entry name" value="SASP_alpha/beta-type"/>
</dbReference>
<dbReference type="GO" id="GO:0006265">
    <property type="term" value="P:DNA topological change"/>
    <property type="evidence" value="ECO:0007669"/>
    <property type="project" value="InterPro"/>
</dbReference>
<evidence type="ECO:0000313" key="2">
    <source>
        <dbReference type="EMBL" id="BDG58939.1"/>
    </source>
</evidence>
<accession>A0AA35G857</accession>
<dbReference type="RefSeq" id="WP_264843064.1">
    <property type="nucleotide sequence ID" value="NZ_AP025628.1"/>
</dbReference>
<gene>
    <name evidence="2" type="ORF">caldi_00290</name>
</gene>
<dbReference type="Proteomes" id="UP001163687">
    <property type="component" value="Chromosome"/>
</dbReference>
<comment type="function">
    <text evidence="1">SASP are bound to spore DNA. They are double-stranded DNA-binding proteins that cause DNA to change to an a-like conformation. They protect the DNA backbone from chemical and enzymatic cleavage and are thus involved in dormant spore's high resistance to UV light.</text>
</comment>
<reference evidence="2" key="1">
    <citation type="submission" date="2022-03" db="EMBL/GenBank/DDBJ databases">
        <title>Complete genome sequence of Caldinitratiruptor microaerophilus.</title>
        <authorList>
            <person name="Mukaiyama R."/>
            <person name="Nishiyama T."/>
            <person name="Ueda K."/>
        </authorList>
    </citation>
    <scope>NUCLEOTIDE SEQUENCE</scope>
    <source>
        <strain evidence="2">JCM 16183</strain>
    </source>
</reference>
<sequence>MARAKRGARPKPPTPLDLLKLQIAEEVGLGDKVREQGWGMLTAAESGRVGGLLGRRLRQMGLTVGPRGTLLRAEGS</sequence>
<protein>
    <recommendedName>
        <fullName evidence="4">Small, acid-soluble spore protein, alpha/beta type</fullName>
    </recommendedName>
</protein>
<organism evidence="2 3">
    <name type="scientific">Caldinitratiruptor microaerophilus</name>
    <dbReference type="NCBI Taxonomy" id="671077"/>
    <lineage>
        <taxon>Bacteria</taxon>
        <taxon>Bacillati</taxon>
        <taxon>Bacillota</taxon>
        <taxon>Clostridia</taxon>
        <taxon>Eubacteriales</taxon>
        <taxon>Symbiobacteriaceae</taxon>
        <taxon>Caldinitratiruptor</taxon>
    </lineage>
</organism>
<dbReference type="InterPro" id="IPR038300">
    <property type="entry name" value="SASP_sf_alpha/beta"/>
</dbReference>
<name>A0AA35G857_9FIRM</name>
<evidence type="ECO:0008006" key="4">
    <source>
        <dbReference type="Google" id="ProtNLM"/>
    </source>
</evidence>
<keyword evidence="3" id="KW-1185">Reference proteome</keyword>
<dbReference type="Gene3D" id="6.10.10.80">
    <property type="entry name" value="Small, acid-soluble spore protein, alpha/beta type-like"/>
    <property type="match status" value="1"/>
</dbReference>
<evidence type="ECO:0000313" key="3">
    <source>
        <dbReference type="Proteomes" id="UP001163687"/>
    </source>
</evidence>
<evidence type="ECO:0000256" key="1">
    <source>
        <dbReference type="ARBA" id="ARBA00003863"/>
    </source>
</evidence>
<dbReference type="KEGG" id="cmic:caldi_00290"/>
<dbReference type="GO" id="GO:0003690">
    <property type="term" value="F:double-stranded DNA binding"/>
    <property type="evidence" value="ECO:0007669"/>
    <property type="project" value="InterPro"/>
</dbReference>